<protein>
    <submittedName>
        <fullName evidence="2">Uncharacterized protein</fullName>
    </submittedName>
</protein>
<sequence length="172" mass="18464">MRSTSLISDCSNPQAANRCPPVDATCPRSPEMHRTAKTKSWAASIRTQRPPVPPRTTVLPESAGMQTVTQTQTPPWLEAQAAGEEARVPELECSFAYADVNYHWSLPERRCLILHAELLSARQGRGTGAGGGGGGAKSTHHLPHSHQRGQIRSVTVSDALGNECEVHPSGVL</sequence>
<organism evidence="2 3">
    <name type="scientific">Pleuronectes platessa</name>
    <name type="common">European plaice</name>
    <dbReference type="NCBI Taxonomy" id="8262"/>
    <lineage>
        <taxon>Eukaryota</taxon>
        <taxon>Metazoa</taxon>
        <taxon>Chordata</taxon>
        <taxon>Craniata</taxon>
        <taxon>Vertebrata</taxon>
        <taxon>Euteleostomi</taxon>
        <taxon>Actinopterygii</taxon>
        <taxon>Neopterygii</taxon>
        <taxon>Teleostei</taxon>
        <taxon>Neoteleostei</taxon>
        <taxon>Acanthomorphata</taxon>
        <taxon>Carangaria</taxon>
        <taxon>Pleuronectiformes</taxon>
        <taxon>Pleuronectoidei</taxon>
        <taxon>Pleuronectidae</taxon>
        <taxon>Pleuronectes</taxon>
    </lineage>
</organism>
<evidence type="ECO:0000313" key="3">
    <source>
        <dbReference type="Proteomes" id="UP001153269"/>
    </source>
</evidence>
<keyword evidence="3" id="KW-1185">Reference proteome</keyword>
<accession>A0A9N7VW68</accession>
<dbReference type="AlphaFoldDB" id="A0A9N7VW68"/>
<name>A0A9N7VW68_PLEPL</name>
<gene>
    <name evidence="2" type="ORF">PLEPLA_LOCUS47218</name>
</gene>
<dbReference type="EMBL" id="CADEAL010004429">
    <property type="protein sequence ID" value="CAB1459381.1"/>
    <property type="molecule type" value="Genomic_DNA"/>
</dbReference>
<reference evidence="2" key="1">
    <citation type="submission" date="2020-03" db="EMBL/GenBank/DDBJ databases">
        <authorList>
            <person name="Weist P."/>
        </authorList>
    </citation>
    <scope>NUCLEOTIDE SEQUENCE</scope>
</reference>
<evidence type="ECO:0000256" key="1">
    <source>
        <dbReference type="SAM" id="MobiDB-lite"/>
    </source>
</evidence>
<proteinExistence type="predicted"/>
<dbReference type="Proteomes" id="UP001153269">
    <property type="component" value="Unassembled WGS sequence"/>
</dbReference>
<comment type="caution">
    <text evidence="2">The sequence shown here is derived from an EMBL/GenBank/DDBJ whole genome shotgun (WGS) entry which is preliminary data.</text>
</comment>
<feature type="region of interest" description="Disordered" evidence="1">
    <location>
        <begin position="125"/>
        <end position="150"/>
    </location>
</feature>
<evidence type="ECO:0000313" key="2">
    <source>
        <dbReference type="EMBL" id="CAB1459381.1"/>
    </source>
</evidence>
<feature type="region of interest" description="Disordered" evidence="1">
    <location>
        <begin position="39"/>
        <end position="59"/>
    </location>
</feature>
<feature type="compositionally biased region" description="Gly residues" evidence="1">
    <location>
        <begin position="125"/>
        <end position="136"/>
    </location>
</feature>
<feature type="compositionally biased region" description="Basic residues" evidence="1">
    <location>
        <begin position="138"/>
        <end position="149"/>
    </location>
</feature>